<feature type="signal peptide" evidence="1">
    <location>
        <begin position="1"/>
        <end position="15"/>
    </location>
</feature>
<gene>
    <name evidence="2" type="ORF">SIL87_18175</name>
</gene>
<reference evidence="2 3" key="1">
    <citation type="submission" date="2023-11" db="EMBL/GenBank/DDBJ databases">
        <title>MicrobeMod: A computational toolkit for identifying prokaryotic methylation and restriction-modification with nanopore sequencing.</title>
        <authorList>
            <person name="Crits-Christoph A."/>
            <person name="Kang S.C."/>
            <person name="Lee H."/>
            <person name="Ostrov N."/>
        </authorList>
    </citation>
    <scope>NUCLEOTIDE SEQUENCE [LARGE SCALE GENOMIC DNA]</scope>
    <source>
        <strain evidence="2 3">DSMZ 700</strain>
    </source>
</reference>
<proteinExistence type="predicted"/>
<evidence type="ECO:0008006" key="4">
    <source>
        <dbReference type="Google" id="ProtNLM"/>
    </source>
</evidence>
<dbReference type="RefSeq" id="WP_319615535.1">
    <property type="nucleotide sequence ID" value="NZ_JAWXYB010000018.1"/>
</dbReference>
<keyword evidence="3" id="KW-1185">Reference proteome</keyword>
<dbReference type="AlphaFoldDB" id="A0AAW9DXH3"/>
<dbReference type="EMBL" id="JAWXYB010000018">
    <property type="protein sequence ID" value="MDX5932682.1"/>
    <property type="molecule type" value="Genomic_DNA"/>
</dbReference>
<evidence type="ECO:0000313" key="3">
    <source>
        <dbReference type="Proteomes" id="UP001279553"/>
    </source>
</evidence>
<keyword evidence="1" id="KW-0732">Signal</keyword>
<protein>
    <recommendedName>
        <fullName evidence="4">Lipoprotein</fullName>
    </recommendedName>
</protein>
<comment type="caution">
    <text evidence="2">The sequence shown here is derived from an EMBL/GenBank/DDBJ whole genome shotgun (WGS) entry which is preliminary data.</text>
</comment>
<accession>A0AAW9DXH3</accession>
<sequence>MMRAIVICALLAGCAAPPPVTITKIKLVQPDIPAALLDCPGDPVVPVAARQSQVAAYIAQLWEAHAICANHLGAVRRTLQATASTRELWPELGDGLVRKVAYRGGWKPA</sequence>
<dbReference type="Proteomes" id="UP001279553">
    <property type="component" value="Unassembled WGS sequence"/>
</dbReference>
<evidence type="ECO:0000256" key="1">
    <source>
        <dbReference type="SAM" id="SignalP"/>
    </source>
</evidence>
<evidence type="ECO:0000313" key="2">
    <source>
        <dbReference type="EMBL" id="MDX5932682.1"/>
    </source>
</evidence>
<organism evidence="2 3">
    <name type="scientific">Acidiphilium acidophilum</name>
    <name type="common">Thiobacillus acidophilus</name>
    <dbReference type="NCBI Taxonomy" id="76588"/>
    <lineage>
        <taxon>Bacteria</taxon>
        <taxon>Pseudomonadati</taxon>
        <taxon>Pseudomonadota</taxon>
        <taxon>Alphaproteobacteria</taxon>
        <taxon>Acetobacterales</taxon>
        <taxon>Acidocellaceae</taxon>
        <taxon>Acidiphilium</taxon>
    </lineage>
</organism>
<feature type="chain" id="PRO_5043846917" description="Lipoprotein" evidence="1">
    <location>
        <begin position="16"/>
        <end position="109"/>
    </location>
</feature>
<name>A0AAW9DXH3_ACIAO</name>